<protein>
    <recommendedName>
        <fullName evidence="4">F-box domain-containing protein</fullName>
    </recommendedName>
</protein>
<evidence type="ECO:0000313" key="3">
    <source>
        <dbReference type="Proteomes" id="UP001213000"/>
    </source>
</evidence>
<feature type="region of interest" description="Disordered" evidence="1">
    <location>
        <begin position="538"/>
        <end position="597"/>
    </location>
</feature>
<dbReference type="AlphaFoldDB" id="A0AAD5YSI3"/>
<feature type="compositionally biased region" description="Acidic residues" evidence="1">
    <location>
        <begin position="587"/>
        <end position="597"/>
    </location>
</feature>
<dbReference type="EMBL" id="JANIEX010000582">
    <property type="protein sequence ID" value="KAJ3565317.1"/>
    <property type="molecule type" value="Genomic_DNA"/>
</dbReference>
<accession>A0AAD5YSI3</accession>
<proteinExistence type="predicted"/>
<keyword evidence="3" id="KW-1185">Reference proteome</keyword>
<sequence length="597" mass="68242">MPCIHCPHCQKFEQSNSAAARLTIKMEIEHIVKLDVGQSPLANSVLRRLNSNRSATRNLPLEVLAQIFLGIAPVDITSRTLRLYRKEDYPDERENFTPILLQAVCSQWYHAARSTPGLWTSLILHVADVKDVHSKISILEMYLANATDHSFSLELNLNKQNLPVSATNKLGGNMSGVYDPEGYALLEPFYSIIFEKSENSRRIKVLRLSEVPIAWCILPFGNFSRLEELRLGSEGKCHDYEPMPRVFANLELTPLKRLLVKNTWLIHAPDRLNQIHSITILNLFRVDIQNCYRSLLLFPNLIEFRARECYYCTPYEITLRDLDLNKNFTLSRLEVLEWCFRPNTLNRAFLEHARLPVLRTFGWGGSIARNEMTSLRAFFRRLPSSLLTLELVEVEIKHESECRAFGGSLKLLAYVRKLTVLQSSLQWHTVRIFEALCPEETLPSLQEVYLVNQSNIKEGPGEYEEVNQQLNQRVRSQILNMLEERTKNSVNPSASFTLNTVNLDLSWEPSDGKSVRGMVEAGLDLQILQDGQLLQNLYEDSGDDDDIRKTSYDDGDDGDDSQDEDYSPPSSDDEYESDYSSGTPDGDGWDDSEGWSH</sequence>
<evidence type="ECO:0008006" key="4">
    <source>
        <dbReference type="Google" id="ProtNLM"/>
    </source>
</evidence>
<organism evidence="2 3">
    <name type="scientific">Leucocoprinus birnbaumii</name>
    <dbReference type="NCBI Taxonomy" id="56174"/>
    <lineage>
        <taxon>Eukaryota</taxon>
        <taxon>Fungi</taxon>
        <taxon>Dikarya</taxon>
        <taxon>Basidiomycota</taxon>
        <taxon>Agaricomycotina</taxon>
        <taxon>Agaricomycetes</taxon>
        <taxon>Agaricomycetidae</taxon>
        <taxon>Agaricales</taxon>
        <taxon>Agaricineae</taxon>
        <taxon>Agaricaceae</taxon>
        <taxon>Leucocoprinus</taxon>
    </lineage>
</organism>
<feature type="compositionally biased region" description="Acidic residues" evidence="1">
    <location>
        <begin position="553"/>
        <end position="577"/>
    </location>
</feature>
<dbReference type="Proteomes" id="UP001213000">
    <property type="component" value="Unassembled WGS sequence"/>
</dbReference>
<dbReference type="InterPro" id="IPR032675">
    <property type="entry name" value="LRR_dom_sf"/>
</dbReference>
<reference evidence="2" key="1">
    <citation type="submission" date="2022-07" db="EMBL/GenBank/DDBJ databases">
        <title>Genome Sequence of Leucocoprinus birnbaumii.</title>
        <authorList>
            <person name="Buettner E."/>
        </authorList>
    </citation>
    <scope>NUCLEOTIDE SEQUENCE</scope>
    <source>
        <strain evidence="2">VT141</strain>
    </source>
</reference>
<gene>
    <name evidence="2" type="ORF">NP233_g7707</name>
</gene>
<evidence type="ECO:0000313" key="2">
    <source>
        <dbReference type="EMBL" id="KAJ3565317.1"/>
    </source>
</evidence>
<evidence type="ECO:0000256" key="1">
    <source>
        <dbReference type="SAM" id="MobiDB-lite"/>
    </source>
</evidence>
<dbReference type="SUPFAM" id="SSF52047">
    <property type="entry name" value="RNI-like"/>
    <property type="match status" value="1"/>
</dbReference>
<dbReference type="Gene3D" id="3.80.10.10">
    <property type="entry name" value="Ribonuclease Inhibitor"/>
    <property type="match status" value="1"/>
</dbReference>
<comment type="caution">
    <text evidence="2">The sequence shown here is derived from an EMBL/GenBank/DDBJ whole genome shotgun (WGS) entry which is preliminary data.</text>
</comment>
<name>A0AAD5YSI3_9AGAR</name>